<dbReference type="EMBL" id="MT142351">
    <property type="protein sequence ID" value="QJA78734.1"/>
    <property type="molecule type" value="Genomic_DNA"/>
</dbReference>
<sequence length="154" mass="17855">MNIYTLKSKGGLAEDDAPFCFGFSLAEVACSCCGQFRMPTAAEKQWLEGIRAFLDRPMIIKPNHRVFSCEERNREIQGAHKSVHTLGRDYLAVDFHIAREDPIDTYLKLEKCPIPLRIGLYKWGIHIDNLLNTGLSIRWWFIDNKYVYIQRVFA</sequence>
<dbReference type="EMBL" id="MT141501">
    <property type="protein sequence ID" value="QJA63603.1"/>
    <property type="molecule type" value="Genomic_DNA"/>
</dbReference>
<evidence type="ECO:0000313" key="3">
    <source>
        <dbReference type="EMBL" id="QJA78734.1"/>
    </source>
</evidence>
<dbReference type="InterPro" id="IPR009045">
    <property type="entry name" value="Zn_M74/Hedgehog-like"/>
</dbReference>
<accession>A0A6M3KAR6</accession>
<organism evidence="3">
    <name type="scientific">viral metagenome</name>
    <dbReference type="NCBI Taxonomy" id="1070528"/>
    <lineage>
        <taxon>unclassified sequences</taxon>
        <taxon>metagenomes</taxon>
        <taxon>organismal metagenomes</taxon>
    </lineage>
</organism>
<name>A0A6M3KAR6_9ZZZZ</name>
<proteinExistence type="predicted"/>
<dbReference type="Pfam" id="PF08291">
    <property type="entry name" value="Peptidase_M15_3"/>
    <property type="match status" value="1"/>
</dbReference>
<dbReference type="Gene3D" id="3.30.1380.10">
    <property type="match status" value="1"/>
</dbReference>
<protein>
    <submittedName>
        <fullName evidence="3">Putative peptidase</fullName>
    </submittedName>
</protein>
<gene>
    <name evidence="3" type="ORF">MM415A01018_0010</name>
    <name evidence="2" type="ORF">MM415B00605_0012</name>
</gene>
<evidence type="ECO:0000259" key="1">
    <source>
        <dbReference type="Pfam" id="PF08291"/>
    </source>
</evidence>
<dbReference type="InterPro" id="IPR013230">
    <property type="entry name" value="Peptidase_M15A_C"/>
</dbReference>
<evidence type="ECO:0000313" key="2">
    <source>
        <dbReference type="EMBL" id="QJA63603.1"/>
    </source>
</evidence>
<dbReference type="SUPFAM" id="SSF55166">
    <property type="entry name" value="Hedgehog/DD-peptidase"/>
    <property type="match status" value="1"/>
</dbReference>
<feature type="domain" description="Peptidase M15A C-terminal" evidence="1">
    <location>
        <begin position="27"/>
        <end position="104"/>
    </location>
</feature>
<reference evidence="3" key="1">
    <citation type="submission" date="2020-03" db="EMBL/GenBank/DDBJ databases">
        <title>The deep terrestrial virosphere.</title>
        <authorList>
            <person name="Holmfeldt K."/>
            <person name="Nilsson E."/>
            <person name="Simone D."/>
            <person name="Lopez-Fernandez M."/>
            <person name="Wu X."/>
            <person name="de Brujin I."/>
            <person name="Lundin D."/>
            <person name="Andersson A."/>
            <person name="Bertilsson S."/>
            <person name="Dopson M."/>
        </authorList>
    </citation>
    <scope>NUCLEOTIDE SEQUENCE</scope>
    <source>
        <strain evidence="3">MM415A01018</strain>
        <strain evidence="2">MM415B00605</strain>
    </source>
</reference>
<dbReference type="AlphaFoldDB" id="A0A6M3KAR6"/>